<dbReference type="EMBL" id="JAUIQD010000001">
    <property type="protein sequence ID" value="KAK3362581.1"/>
    <property type="molecule type" value="Genomic_DNA"/>
</dbReference>
<feature type="coiled-coil region" evidence="1">
    <location>
        <begin position="170"/>
        <end position="295"/>
    </location>
</feature>
<gene>
    <name evidence="3" type="ORF">B0T25DRAFT_9198</name>
</gene>
<dbReference type="Proteomes" id="UP001275084">
    <property type="component" value="Unassembled WGS sequence"/>
</dbReference>
<reference evidence="3" key="2">
    <citation type="submission" date="2023-06" db="EMBL/GenBank/DDBJ databases">
        <authorList>
            <consortium name="Lawrence Berkeley National Laboratory"/>
            <person name="Haridas S."/>
            <person name="Hensen N."/>
            <person name="Bonometti L."/>
            <person name="Westerberg I."/>
            <person name="Brannstrom I.O."/>
            <person name="Guillou S."/>
            <person name="Cros-Aarteil S."/>
            <person name="Calhoun S."/>
            <person name="Kuo A."/>
            <person name="Mondo S."/>
            <person name="Pangilinan J."/>
            <person name="Riley R."/>
            <person name="Labutti K."/>
            <person name="Andreopoulos B."/>
            <person name="Lipzen A."/>
            <person name="Chen C."/>
            <person name="Yanf M."/>
            <person name="Daum C."/>
            <person name="Ng V."/>
            <person name="Clum A."/>
            <person name="Steindorff A."/>
            <person name="Ohm R."/>
            <person name="Martin F."/>
            <person name="Silar P."/>
            <person name="Natvig D."/>
            <person name="Lalanne C."/>
            <person name="Gautier V."/>
            <person name="Ament-Velasquez S.L."/>
            <person name="Kruys A."/>
            <person name="Hutchinson M.I."/>
            <person name="Powell A.J."/>
            <person name="Barry K."/>
            <person name="Miller A.N."/>
            <person name="Grigoriev I.V."/>
            <person name="Debuchy R."/>
            <person name="Gladieux P."/>
            <person name="Thoren M.H."/>
            <person name="Johannesson H."/>
        </authorList>
    </citation>
    <scope>NUCLEOTIDE SEQUENCE</scope>
    <source>
        <strain evidence="3">CBS 955.72</strain>
    </source>
</reference>
<sequence length="316" mass="36096">MASENSHDAPWDPWASVTNLNYQAPADNDADIMDDGFGPVLSTRTQPRSASPQLSENEERPAGYQPLGEDDNQEKALLNGMGLVEKVRQQITATDGRVDERLVAQVRATRGWLSQQCGDFEATSRYEQLEYLEVFGILLDRISTLRKARRFLDHRRTQQGHKICALQKGLKSLREKLQLQRQQTVELQTENSELVRGGGQDRCRATELCQSLQELEEDYIGLEEARGELERKNWELRQDLKGLQQVNAGLTSRNSALEDQSRKYECNATVFRRDCDKLEKENARLGQKNADLEYQVSVLEEVISYTPPRRIDSTRP</sequence>
<reference evidence="3" key="1">
    <citation type="journal article" date="2023" name="Mol. Phylogenet. Evol.">
        <title>Genome-scale phylogeny and comparative genomics of the fungal order Sordariales.</title>
        <authorList>
            <person name="Hensen N."/>
            <person name="Bonometti L."/>
            <person name="Westerberg I."/>
            <person name="Brannstrom I.O."/>
            <person name="Guillou S."/>
            <person name="Cros-Aarteil S."/>
            <person name="Calhoun S."/>
            <person name="Haridas S."/>
            <person name="Kuo A."/>
            <person name="Mondo S."/>
            <person name="Pangilinan J."/>
            <person name="Riley R."/>
            <person name="LaButti K."/>
            <person name="Andreopoulos B."/>
            <person name="Lipzen A."/>
            <person name="Chen C."/>
            <person name="Yan M."/>
            <person name="Daum C."/>
            <person name="Ng V."/>
            <person name="Clum A."/>
            <person name="Steindorff A."/>
            <person name="Ohm R.A."/>
            <person name="Martin F."/>
            <person name="Silar P."/>
            <person name="Natvig D.O."/>
            <person name="Lalanne C."/>
            <person name="Gautier V."/>
            <person name="Ament-Velasquez S.L."/>
            <person name="Kruys A."/>
            <person name="Hutchinson M.I."/>
            <person name="Powell A.J."/>
            <person name="Barry K."/>
            <person name="Miller A.N."/>
            <person name="Grigoriev I.V."/>
            <person name="Debuchy R."/>
            <person name="Gladieux P."/>
            <person name="Hiltunen Thoren M."/>
            <person name="Johannesson H."/>
        </authorList>
    </citation>
    <scope>NUCLEOTIDE SEQUENCE</scope>
    <source>
        <strain evidence="3">CBS 955.72</strain>
    </source>
</reference>
<name>A0AAJ0MJB2_9PEZI</name>
<evidence type="ECO:0000256" key="2">
    <source>
        <dbReference type="SAM" id="MobiDB-lite"/>
    </source>
</evidence>
<dbReference type="SUPFAM" id="SSF57997">
    <property type="entry name" value="Tropomyosin"/>
    <property type="match status" value="1"/>
</dbReference>
<comment type="caution">
    <text evidence="3">The sequence shown here is derived from an EMBL/GenBank/DDBJ whole genome shotgun (WGS) entry which is preliminary data.</text>
</comment>
<evidence type="ECO:0000256" key="1">
    <source>
        <dbReference type="SAM" id="Coils"/>
    </source>
</evidence>
<keyword evidence="1" id="KW-0175">Coiled coil</keyword>
<feature type="region of interest" description="Disordered" evidence="2">
    <location>
        <begin position="26"/>
        <end position="70"/>
    </location>
</feature>
<protein>
    <submittedName>
        <fullName evidence="3">Uncharacterized protein</fullName>
    </submittedName>
</protein>
<evidence type="ECO:0000313" key="4">
    <source>
        <dbReference type="Proteomes" id="UP001275084"/>
    </source>
</evidence>
<organism evidence="3 4">
    <name type="scientific">Lasiosphaeria hispida</name>
    <dbReference type="NCBI Taxonomy" id="260671"/>
    <lineage>
        <taxon>Eukaryota</taxon>
        <taxon>Fungi</taxon>
        <taxon>Dikarya</taxon>
        <taxon>Ascomycota</taxon>
        <taxon>Pezizomycotina</taxon>
        <taxon>Sordariomycetes</taxon>
        <taxon>Sordariomycetidae</taxon>
        <taxon>Sordariales</taxon>
        <taxon>Lasiosphaeriaceae</taxon>
        <taxon>Lasiosphaeria</taxon>
    </lineage>
</organism>
<evidence type="ECO:0000313" key="3">
    <source>
        <dbReference type="EMBL" id="KAK3362581.1"/>
    </source>
</evidence>
<proteinExistence type="predicted"/>
<dbReference type="AlphaFoldDB" id="A0AAJ0MJB2"/>
<accession>A0AAJ0MJB2</accession>
<keyword evidence="4" id="KW-1185">Reference proteome</keyword>
<feature type="compositionally biased region" description="Polar residues" evidence="2">
    <location>
        <begin position="42"/>
        <end position="55"/>
    </location>
</feature>